<evidence type="ECO:0000256" key="4">
    <source>
        <dbReference type="ARBA" id="ARBA00022801"/>
    </source>
</evidence>
<dbReference type="NCBIfam" id="TIGR03639">
    <property type="entry name" value="cas1_NMENI"/>
    <property type="match status" value="1"/>
</dbReference>
<keyword evidence="4 10" id="KW-0378">Hydrolase</keyword>
<protein>
    <recommendedName>
        <fullName evidence="10">CRISPR-associated endonuclease Cas1</fullName>
        <ecNumber evidence="10">3.1.-.-</ecNumber>
    </recommendedName>
</protein>
<evidence type="ECO:0000256" key="9">
    <source>
        <dbReference type="ARBA" id="ARBA00038592"/>
    </source>
</evidence>
<dbReference type="GO" id="GO:0046872">
    <property type="term" value="F:metal ion binding"/>
    <property type="evidence" value="ECO:0007669"/>
    <property type="project" value="UniProtKB-UniRule"/>
</dbReference>
<dbReference type="HAMAP" id="MF_01470">
    <property type="entry name" value="Cas1"/>
    <property type="match status" value="1"/>
</dbReference>
<keyword evidence="6 10" id="KW-0051">Antiviral defense</keyword>
<dbReference type="GO" id="GO:0003677">
    <property type="term" value="F:DNA binding"/>
    <property type="evidence" value="ECO:0007669"/>
    <property type="project" value="UniProtKB-KW"/>
</dbReference>
<evidence type="ECO:0000313" key="12">
    <source>
        <dbReference type="Proteomes" id="UP000806542"/>
    </source>
</evidence>
<comment type="similarity">
    <text evidence="10">Belongs to the CRISPR-associated endonuclease Cas1 family.</text>
</comment>
<gene>
    <name evidence="10 11" type="primary">cas1</name>
    <name evidence="11" type="ORF">INF28_09120</name>
</gene>
<dbReference type="EC" id="3.1.-.-" evidence="10"/>
<evidence type="ECO:0000256" key="6">
    <source>
        <dbReference type="ARBA" id="ARBA00023118"/>
    </source>
</evidence>
<keyword evidence="3 10" id="KW-0255">Endonuclease</keyword>
<keyword evidence="2 10" id="KW-0479">Metal-binding</keyword>
<keyword evidence="5 10" id="KW-0460">Magnesium</keyword>
<comment type="function">
    <text evidence="10">CRISPR (clustered regularly interspaced short palindromic repeat), is an adaptive immune system that provides protection against mobile genetic elements (viruses, transposable elements and conjugative plasmids). CRISPR clusters contain spacers, sequences complementary to antecedent mobile elements, and target invading nucleic acids. CRISPR clusters are transcribed and processed into CRISPR RNA (crRNA). Acts as a dsDNA endonuclease. Involved in the integration of spacer DNA into the CRISPR cassette.</text>
</comment>
<evidence type="ECO:0000313" key="11">
    <source>
        <dbReference type="EMBL" id="MBE5040621.1"/>
    </source>
</evidence>
<feature type="binding site" evidence="10">
    <location>
        <position position="219"/>
    </location>
    <ligand>
        <name>Mn(2+)</name>
        <dbReference type="ChEBI" id="CHEBI:29035"/>
    </ligand>
</feature>
<keyword evidence="8 10" id="KW-0464">Manganese</keyword>
<dbReference type="Proteomes" id="UP000806542">
    <property type="component" value="Unassembled WGS sequence"/>
</dbReference>
<dbReference type="Pfam" id="PF01867">
    <property type="entry name" value="Cas_Cas1"/>
    <property type="match status" value="1"/>
</dbReference>
<dbReference type="GO" id="GO:0051607">
    <property type="term" value="P:defense response to virus"/>
    <property type="evidence" value="ECO:0007669"/>
    <property type="project" value="UniProtKB-UniRule"/>
</dbReference>
<dbReference type="AlphaFoldDB" id="A0A9D5LYZ2"/>
<dbReference type="InterPro" id="IPR002729">
    <property type="entry name" value="CRISPR-assoc_Cas1"/>
</dbReference>
<dbReference type="InterPro" id="IPR042211">
    <property type="entry name" value="CRISPR-assoc_Cas1_N"/>
</dbReference>
<evidence type="ECO:0000256" key="8">
    <source>
        <dbReference type="ARBA" id="ARBA00023211"/>
    </source>
</evidence>
<proteinExistence type="inferred from homology"/>
<keyword evidence="1 10" id="KW-0540">Nuclease</keyword>
<dbReference type="Gene3D" id="1.20.120.920">
    <property type="entry name" value="CRISPR-associated endonuclease Cas1, C-terminal domain"/>
    <property type="match status" value="1"/>
</dbReference>
<dbReference type="InterPro" id="IPR050646">
    <property type="entry name" value="Cas1"/>
</dbReference>
<sequence>MSWRTVVITRRCKLDLKMNYLVVRAEEGVSRVFLDEIGTLLIENTAVSITGCLLAELAAKKIKVIFCDGKRNPCAELVPCYGSHDCSRKLEQQIGWKSAVKDMIWSEIVAEKIRKQAIHLRERDRQEEAALLERYLMEIEPADASNREGHAAKVYFNALFGKDFTRAEDNAVNAALNYGYSILLSACSREIVANGYLTQLGIFHHNMFNAFNLSCDLVEPFRILVDRVVKTEDFRIFDQEARKKLVNILNDQVKIDGTVQYVNQAIKIYCKSVLDALSENDVSLIKFYSYEL</sequence>
<dbReference type="PANTHER" id="PTHR34353:SF2">
    <property type="entry name" value="CRISPR-ASSOCIATED ENDONUCLEASE CAS1 1"/>
    <property type="match status" value="1"/>
</dbReference>
<dbReference type="EMBL" id="JADCKB010000019">
    <property type="protein sequence ID" value="MBE5040621.1"/>
    <property type="molecule type" value="Genomic_DNA"/>
</dbReference>
<dbReference type="PANTHER" id="PTHR34353">
    <property type="entry name" value="CRISPR-ASSOCIATED ENDONUCLEASE CAS1 1"/>
    <property type="match status" value="1"/>
</dbReference>
<comment type="cofactor">
    <cofactor evidence="10">
        <name>Mg(2+)</name>
        <dbReference type="ChEBI" id="CHEBI:18420"/>
    </cofactor>
    <cofactor evidence="10">
        <name>Mn(2+)</name>
        <dbReference type="ChEBI" id="CHEBI:29035"/>
    </cofactor>
</comment>
<dbReference type="GO" id="GO:0043571">
    <property type="term" value="P:maintenance of CRISPR repeat elements"/>
    <property type="evidence" value="ECO:0007669"/>
    <property type="project" value="UniProtKB-UniRule"/>
</dbReference>
<comment type="caution">
    <text evidence="11">The sequence shown here is derived from an EMBL/GenBank/DDBJ whole genome shotgun (WGS) entry which is preliminary data.</text>
</comment>
<dbReference type="RefSeq" id="WP_226393175.1">
    <property type="nucleotide sequence ID" value="NZ_JADCKB010000019.1"/>
</dbReference>
<feature type="binding site" evidence="10">
    <location>
        <position position="204"/>
    </location>
    <ligand>
        <name>Mn(2+)</name>
        <dbReference type="ChEBI" id="CHEBI:29035"/>
    </ligand>
</feature>
<organism evidence="11 12">
    <name type="scientific">Ructibacterium gallinarum</name>
    <dbReference type="NCBI Taxonomy" id="2779355"/>
    <lineage>
        <taxon>Bacteria</taxon>
        <taxon>Bacillati</taxon>
        <taxon>Bacillota</taxon>
        <taxon>Clostridia</taxon>
        <taxon>Eubacteriales</taxon>
        <taxon>Oscillospiraceae</taxon>
        <taxon>Ructibacterium</taxon>
    </lineage>
</organism>
<dbReference type="NCBIfam" id="TIGR00287">
    <property type="entry name" value="cas1"/>
    <property type="match status" value="1"/>
</dbReference>
<dbReference type="GO" id="GO:0016787">
    <property type="term" value="F:hydrolase activity"/>
    <property type="evidence" value="ECO:0007669"/>
    <property type="project" value="UniProtKB-KW"/>
</dbReference>
<comment type="subunit">
    <text evidence="9 10">Homodimer, forms a heterotetramer with a Cas2 homodimer.</text>
</comment>
<name>A0A9D5LYZ2_9FIRM</name>
<evidence type="ECO:0000256" key="2">
    <source>
        <dbReference type="ARBA" id="ARBA00022723"/>
    </source>
</evidence>
<evidence type="ECO:0000256" key="5">
    <source>
        <dbReference type="ARBA" id="ARBA00022842"/>
    </source>
</evidence>
<dbReference type="InterPro" id="IPR019855">
    <property type="entry name" value="CRISPR-assoc_Cas1_NMENI"/>
</dbReference>
<dbReference type="InterPro" id="IPR042206">
    <property type="entry name" value="CRISPR-assoc_Cas1_C"/>
</dbReference>
<keyword evidence="7 10" id="KW-0238">DNA-binding</keyword>
<evidence type="ECO:0000256" key="1">
    <source>
        <dbReference type="ARBA" id="ARBA00022722"/>
    </source>
</evidence>
<accession>A0A9D5LYZ2</accession>
<evidence type="ECO:0000256" key="3">
    <source>
        <dbReference type="ARBA" id="ARBA00022759"/>
    </source>
</evidence>
<evidence type="ECO:0000256" key="10">
    <source>
        <dbReference type="HAMAP-Rule" id="MF_01470"/>
    </source>
</evidence>
<feature type="binding site" evidence="10">
    <location>
        <position position="148"/>
    </location>
    <ligand>
        <name>Mn(2+)</name>
        <dbReference type="ChEBI" id="CHEBI:29035"/>
    </ligand>
</feature>
<dbReference type="GO" id="GO:0004520">
    <property type="term" value="F:DNA endonuclease activity"/>
    <property type="evidence" value="ECO:0007669"/>
    <property type="project" value="InterPro"/>
</dbReference>
<evidence type="ECO:0000256" key="7">
    <source>
        <dbReference type="ARBA" id="ARBA00023125"/>
    </source>
</evidence>
<dbReference type="Gene3D" id="3.100.10.20">
    <property type="entry name" value="CRISPR-associated endonuclease Cas1, N-terminal domain"/>
    <property type="match status" value="1"/>
</dbReference>
<keyword evidence="12" id="KW-1185">Reference proteome</keyword>
<reference evidence="11" key="1">
    <citation type="submission" date="2020-10" db="EMBL/GenBank/DDBJ databases">
        <title>ChiBAC.</title>
        <authorList>
            <person name="Zenner C."/>
            <person name="Hitch T.C.A."/>
            <person name="Clavel T."/>
        </authorList>
    </citation>
    <scope>NUCLEOTIDE SEQUENCE</scope>
    <source>
        <strain evidence="11">DSM 107454</strain>
    </source>
</reference>